<reference evidence="6 7" key="1">
    <citation type="submission" date="2018-05" db="EMBL/GenBank/DDBJ databases">
        <title>Coraliomargarita sinensis sp. nov., isolated from a marine solar saltern.</title>
        <authorList>
            <person name="Zhou L.Y."/>
        </authorList>
    </citation>
    <scope>NUCLEOTIDE SEQUENCE [LARGE SCALE GENOMIC DNA]</scope>
    <source>
        <strain evidence="6 7">WN38</strain>
    </source>
</reference>
<dbReference type="GO" id="GO:0030170">
    <property type="term" value="F:pyridoxal phosphate binding"/>
    <property type="evidence" value="ECO:0007669"/>
    <property type="project" value="InterPro"/>
</dbReference>
<evidence type="ECO:0000256" key="3">
    <source>
        <dbReference type="ARBA" id="ARBA00022679"/>
    </source>
</evidence>
<dbReference type="AlphaFoldDB" id="A0A317ZEA3"/>
<evidence type="ECO:0000256" key="4">
    <source>
        <dbReference type="ARBA" id="ARBA00022898"/>
    </source>
</evidence>
<accession>A0A317ZEA3</accession>
<proteinExistence type="predicted"/>
<dbReference type="PANTHER" id="PTHR42790:SF4">
    <property type="entry name" value="VALINE--PYRUVATE AMINOTRANSFERASE"/>
    <property type="match status" value="1"/>
</dbReference>
<dbReference type="InterPro" id="IPR004839">
    <property type="entry name" value="Aminotransferase_I/II_large"/>
</dbReference>
<keyword evidence="3" id="KW-0808">Transferase</keyword>
<sequence>MIKSEFGQAYCGESGISNLMEDLGEALAKRDANTLMLGGGNPAHIPEVKDIIQKTLSEIVDDPVLCSRMLGDYDPPAGHPAFREALATELNARFGWPITAENIFLSPGSQASFFTLFNALAGRGRKIHLPLVPEYIGYGDIGVGPGLFRSHRPEIELHGQFRFKYRVHPEAYELKDDVAAVCLSRPTNPTGNVLTDNEVSQLSALTKKAGIPLILDNAYGLPFPRIVFNDAKPFWEEHVILCMSLSKFGLPATRTGIVIAKPEIVKALGRANTIQCLATPSMGPEIGLRLLQKQQLFLLSDEVIRPYYQRKVGHASERLEANLEGLPCRIHEPEGALFLWLWCPDLPITSRQLYERLKARGVLVIPGEDFFPGLDEPDWAHQRECLRISYAMSDDTVERGLAIIGEEVRKAYGVK</sequence>
<evidence type="ECO:0000256" key="1">
    <source>
        <dbReference type="ARBA" id="ARBA00001933"/>
    </source>
</evidence>
<dbReference type="Pfam" id="PF00155">
    <property type="entry name" value="Aminotran_1_2"/>
    <property type="match status" value="1"/>
</dbReference>
<dbReference type="PANTHER" id="PTHR42790">
    <property type="entry name" value="AMINOTRANSFERASE"/>
    <property type="match status" value="1"/>
</dbReference>
<dbReference type="GO" id="GO:0009042">
    <property type="term" value="F:valine-pyruvate transaminase activity"/>
    <property type="evidence" value="ECO:0007669"/>
    <property type="project" value="TreeGrafter"/>
</dbReference>
<keyword evidence="7" id="KW-1185">Reference proteome</keyword>
<keyword evidence="4" id="KW-0663">Pyridoxal phosphate</keyword>
<dbReference type="Gene3D" id="3.40.640.10">
    <property type="entry name" value="Type I PLP-dependent aspartate aminotransferase-like (Major domain)"/>
    <property type="match status" value="1"/>
</dbReference>
<dbReference type="RefSeq" id="WP_110132127.1">
    <property type="nucleotide sequence ID" value="NZ_QHJQ01000013.1"/>
</dbReference>
<comment type="cofactor">
    <cofactor evidence="1">
        <name>pyridoxal 5'-phosphate</name>
        <dbReference type="ChEBI" id="CHEBI:597326"/>
    </cofactor>
</comment>
<dbReference type="InterPro" id="IPR015421">
    <property type="entry name" value="PyrdxlP-dep_Trfase_major"/>
</dbReference>
<dbReference type="InterPro" id="IPR050859">
    <property type="entry name" value="Class-I_PLP-dep_aminotransf"/>
</dbReference>
<evidence type="ECO:0000313" key="7">
    <source>
        <dbReference type="Proteomes" id="UP000247099"/>
    </source>
</evidence>
<dbReference type="OrthoDB" id="9813612at2"/>
<dbReference type="Proteomes" id="UP000247099">
    <property type="component" value="Unassembled WGS sequence"/>
</dbReference>
<evidence type="ECO:0000313" key="6">
    <source>
        <dbReference type="EMBL" id="PXA03032.1"/>
    </source>
</evidence>
<protein>
    <submittedName>
        <fullName evidence="6">Valine--pyruvate transaminase</fullName>
    </submittedName>
</protein>
<feature type="domain" description="Aminotransferase class I/classII large" evidence="5">
    <location>
        <begin position="49"/>
        <end position="403"/>
    </location>
</feature>
<keyword evidence="2" id="KW-0032">Aminotransferase</keyword>
<evidence type="ECO:0000256" key="2">
    <source>
        <dbReference type="ARBA" id="ARBA00022576"/>
    </source>
</evidence>
<organism evidence="6 7">
    <name type="scientific">Coraliomargarita sinensis</name>
    <dbReference type="NCBI Taxonomy" id="2174842"/>
    <lineage>
        <taxon>Bacteria</taxon>
        <taxon>Pseudomonadati</taxon>
        <taxon>Verrucomicrobiota</taxon>
        <taxon>Opitutia</taxon>
        <taxon>Puniceicoccales</taxon>
        <taxon>Coraliomargaritaceae</taxon>
        <taxon>Coraliomargarita</taxon>
    </lineage>
</organism>
<dbReference type="InParanoid" id="A0A317ZEA3"/>
<dbReference type="EMBL" id="QHJQ01000013">
    <property type="protein sequence ID" value="PXA03032.1"/>
    <property type="molecule type" value="Genomic_DNA"/>
</dbReference>
<dbReference type="GO" id="GO:0005829">
    <property type="term" value="C:cytosol"/>
    <property type="evidence" value="ECO:0007669"/>
    <property type="project" value="TreeGrafter"/>
</dbReference>
<comment type="caution">
    <text evidence="6">The sequence shown here is derived from an EMBL/GenBank/DDBJ whole genome shotgun (WGS) entry which is preliminary data.</text>
</comment>
<evidence type="ECO:0000259" key="5">
    <source>
        <dbReference type="Pfam" id="PF00155"/>
    </source>
</evidence>
<gene>
    <name evidence="6" type="ORF">DDZ13_14020</name>
</gene>
<dbReference type="NCBIfam" id="NF006967">
    <property type="entry name" value="PRK09440.1-5"/>
    <property type="match status" value="1"/>
</dbReference>
<keyword evidence="6" id="KW-0670">Pyruvate</keyword>
<dbReference type="GO" id="GO:1901605">
    <property type="term" value="P:alpha-amino acid metabolic process"/>
    <property type="evidence" value="ECO:0007669"/>
    <property type="project" value="TreeGrafter"/>
</dbReference>
<name>A0A317ZEA3_9BACT</name>
<dbReference type="CDD" id="cd00609">
    <property type="entry name" value="AAT_like"/>
    <property type="match status" value="1"/>
</dbReference>
<dbReference type="InterPro" id="IPR015424">
    <property type="entry name" value="PyrdxlP-dep_Trfase"/>
</dbReference>
<dbReference type="NCBIfam" id="NF006964">
    <property type="entry name" value="PRK09440.1-2"/>
    <property type="match status" value="1"/>
</dbReference>
<dbReference type="FunCoup" id="A0A317ZEA3">
    <property type="interactions" value="56"/>
</dbReference>
<dbReference type="SUPFAM" id="SSF53383">
    <property type="entry name" value="PLP-dependent transferases"/>
    <property type="match status" value="1"/>
</dbReference>